<name>A0A3S4J1Z1_9ENTR</name>
<evidence type="ECO:0000313" key="3">
    <source>
        <dbReference type="Proteomes" id="UP000274122"/>
    </source>
</evidence>
<dbReference type="InterPro" id="IPR041712">
    <property type="entry name" value="DHPS-like_MBL-fold"/>
</dbReference>
<reference evidence="2 3" key="1">
    <citation type="submission" date="2018-12" db="EMBL/GenBank/DDBJ databases">
        <authorList>
            <consortium name="Pathogen Informatics"/>
        </authorList>
    </citation>
    <scope>NUCLEOTIDE SEQUENCE [LARGE SCALE GENOMIC DNA]</scope>
    <source>
        <strain evidence="2 3">NCTC11466</strain>
    </source>
</reference>
<dbReference type="PANTHER" id="PTHR13754">
    <property type="entry name" value="METALLO-BETA-LACTAMASE SUPERFAMILY PROTEIN"/>
    <property type="match status" value="1"/>
</dbReference>
<organism evidence="2 3">
    <name type="scientific">Cedecea lapagei</name>
    <dbReference type="NCBI Taxonomy" id="158823"/>
    <lineage>
        <taxon>Bacteria</taxon>
        <taxon>Pseudomonadati</taxon>
        <taxon>Pseudomonadota</taxon>
        <taxon>Gammaproteobacteria</taxon>
        <taxon>Enterobacterales</taxon>
        <taxon>Enterobacteriaceae</taxon>
        <taxon>Cedecea</taxon>
    </lineage>
</organism>
<sequence>MSITISVLLENRLKPGSKNLLRAKAGLSLLIQDKNDSILFDTGPDDSFMHNAGLMGVDLTNLTAAVLSHGHYDHCGGVPWIPDTCRIICHPMVANERYSAVRFPGYTARIKKLSIHNNFSRFRMEYSSTPLHIGERFMWSGEIPVAKPRAYGVIGHKNTKADYVKDEGVLIYKSDFGLIIFIGCGHRGLIDIVRHCQNITGVNHIHAIFGGFHLRCASPLRLWKVRQFLHLHKPDKIMGCHCTGKWGRLWLPEAVSPVTGDVYVLG</sequence>
<proteinExistence type="predicted"/>
<dbReference type="SUPFAM" id="SSF56281">
    <property type="entry name" value="Metallo-hydrolase/oxidoreductase"/>
    <property type="match status" value="1"/>
</dbReference>
<dbReference type="InterPro" id="IPR001279">
    <property type="entry name" value="Metallo-B-lactamas"/>
</dbReference>
<dbReference type="CDD" id="cd07713">
    <property type="entry name" value="DHPS-like_MBL-fold"/>
    <property type="match status" value="1"/>
</dbReference>
<dbReference type="Pfam" id="PF00753">
    <property type="entry name" value="Lactamase_B"/>
    <property type="match status" value="1"/>
</dbReference>
<feature type="domain" description="Metallo-beta-lactamase" evidence="1">
    <location>
        <begin position="25"/>
        <end position="186"/>
    </location>
</feature>
<dbReference type="AlphaFoldDB" id="A0A3S4J1Z1"/>
<evidence type="ECO:0000313" key="2">
    <source>
        <dbReference type="EMBL" id="VEB96450.1"/>
    </source>
</evidence>
<dbReference type="InterPro" id="IPR052926">
    <property type="entry name" value="Metallo-beta-lactamase_dom"/>
</dbReference>
<dbReference type="EMBL" id="LR134201">
    <property type="protein sequence ID" value="VEB96450.1"/>
    <property type="molecule type" value="Genomic_DNA"/>
</dbReference>
<dbReference type="Gene3D" id="3.60.15.10">
    <property type="entry name" value="Ribonuclease Z/Hydroxyacylglutathione hydrolase-like"/>
    <property type="match status" value="1"/>
</dbReference>
<dbReference type="GO" id="GO:0016740">
    <property type="term" value="F:transferase activity"/>
    <property type="evidence" value="ECO:0007669"/>
    <property type="project" value="TreeGrafter"/>
</dbReference>
<dbReference type="RefSeq" id="WP_126358383.1">
    <property type="nucleotide sequence ID" value="NZ_LR134201.1"/>
</dbReference>
<dbReference type="InterPro" id="IPR036866">
    <property type="entry name" value="RibonucZ/Hydroxyglut_hydro"/>
</dbReference>
<evidence type="ECO:0000259" key="1">
    <source>
        <dbReference type="SMART" id="SM00849"/>
    </source>
</evidence>
<protein>
    <submittedName>
        <fullName evidence="2">Metallo-beta-lactamase superfamily</fullName>
    </submittedName>
</protein>
<dbReference type="KEGG" id="clap:NCTC11466_01613"/>
<dbReference type="PANTHER" id="PTHR13754:SF13">
    <property type="entry name" value="METALLO-BETA-LACTAMASE SUPERFAMILY PROTEIN (AFU_ORTHOLOGUE AFUA_3G07630)"/>
    <property type="match status" value="1"/>
</dbReference>
<gene>
    <name evidence="2" type="ORF">NCTC11466_01613</name>
</gene>
<dbReference type="SMART" id="SM00849">
    <property type="entry name" value="Lactamase_B"/>
    <property type="match status" value="1"/>
</dbReference>
<accession>A0A3S4J1Z1</accession>
<keyword evidence="3" id="KW-1185">Reference proteome</keyword>
<dbReference type="Proteomes" id="UP000274122">
    <property type="component" value="Chromosome"/>
</dbReference>
<dbReference type="OrthoDB" id="9803916at2"/>